<gene>
    <name evidence="7" type="ORF">Pmi06nite_81880</name>
</gene>
<feature type="region of interest" description="Disordered" evidence="5">
    <location>
        <begin position="195"/>
        <end position="224"/>
    </location>
</feature>
<evidence type="ECO:0000313" key="7">
    <source>
        <dbReference type="EMBL" id="GII34746.1"/>
    </source>
</evidence>
<keyword evidence="3" id="KW-0804">Transcription</keyword>
<dbReference type="Pfam" id="PF00440">
    <property type="entry name" value="TetR_N"/>
    <property type="match status" value="1"/>
</dbReference>
<protein>
    <submittedName>
        <fullName evidence="7">TetR family transcriptional regulator</fullName>
    </submittedName>
</protein>
<feature type="compositionally biased region" description="Low complexity" evidence="5">
    <location>
        <begin position="195"/>
        <end position="212"/>
    </location>
</feature>
<feature type="DNA-binding region" description="H-T-H motif" evidence="4">
    <location>
        <begin position="37"/>
        <end position="56"/>
    </location>
</feature>
<dbReference type="PROSITE" id="PS01081">
    <property type="entry name" value="HTH_TETR_1"/>
    <property type="match status" value="1"/>
</dbReference>
<dbReference type="InterPro" id="IPR001647">
    <property type="entry name" value="HTH_TetR"/>
</dbReference>
<sequence>MQAAAPGLRERKKAETRAALRAAAVRLFLERGPAAVTVSDICEAAGVSARTFFNYFDAKEEALLPWDKHLIEEVITGLAARPAAEPPLTAVRQAIEQTLPSLTASTGWQACDRVLTAYPELRTTIVQGMIRNETRLADALAKRAGETGGSLYPQLLAGAAASAFRAVFSVWAPETGTAGLQALVGEAFDRLAAGLPPSRPAPASAAGSPLAGEANSLGTPCREA</sequence>
<dbReference type="InterPro" id="IPR041347">
    <property type="entry name" value="MftR_C"/>
</dbReference>
<dbReference type="SUPFAM" id="SSF46689">
    <property type="entry name" value="Homeodomain-like"/>
    <property type="match status" value="1"/>
</dbReference>
<evidence type="ECO:0000256" key="5">
    <source>
        <dbReference type="SAM" id="MobiDB-lite"/>
    </source>
</evidence>
<dbReference type="Gene3D" id="1.10.357.10">
    <property type="entry name" value="Tetracycline Repressor, domain 2"/>
    <property type="match status" value="1"/>
</dbReference>
<dbReference type="InterPro" id="IPR009057">
    <property type="entry name" value="Homeodomain-like_sf"/>
</dbReference>
<dbReference type="InterPro" id="IPR050109">
    <property type="entry name" value="HTH-type_TetR-like_transc_reg"/>
</dbReference>
<dbReference type="PANTHER" id="PTHR30055:SF238">
    <property type="entry name" value="MYCOFACTOCIN BIOSYNTHESIS TRANSCRIPTIONAL REGULATOR MFTR-RELATED"/>
    <property type="match status" value="1"/>
</dbReference>
<keyword evidence="8" id="KW-1185">Reference proteome</keyword>
<proteinExistence type="predicted"/>
<evidence type="ECO:0000313" key="8">
    <source>
        <dbReference type="Proteomes" id="UP000650628"/>
    </source>
</evidence>
<dbReference type="PRINTS" id="PR00455">
    <property type="entry name" value="HTHTETR"/>
</dbReference>
<evidence type="ECO:0000256" key="3">
    <source>
        <dbReference type="ARBA" id="ARBA00023163"/>
    </source>
</evidence>
<evidence type="ECO:0000256" key="4">
    <source>
        <dbReference type="PROSITE-ProRule" id="PRU00335"/>
    </source>
</evidence>
<keyword evidence="1" id="KW-0805">Transcription regulation</keyword>
<accession>A0A8J3XBM4</accession>
<comment type="caution">
    <text evidence="7">The sequence shown here is derived from an EMBL/GenBank/DDBJ whole genome shotgun (WGS) entry which is preliminary data.</text>
</comment>
<dbReference type="GO" id="GO:0003700">
    <property type="term" value="F:DNA-binding transcription factor activity"/>
    <property type="evidence" value="ECO:0007669"/>
    <property type="project" value="TreeGrafter"/>
</dbReference>
<dbReference type="Proteomes" id="UP000650628">
    <property type="component" value="Unassembled WGS sequence"/>
</dbReference>
<dbReference type="EMBL" id="BOOO01000056">
    <property type="protein sequence ID" value="GII34746.1"/>
    <property type="molecule type" value="Genomic_DNA"/>
</dbReference>
<organism evidence="7 8">
    <name type="scientific">Planotetraspora mira</name>
    <dbReference type="NCBI Taxonomy" id="58121"/>
    <lineage>
        <taxon>Bacteria</taxon>
        <taxon>Bacillati</taxon>
        <taxon>Actinomycetota</taxon>
        <taxon>Actinomycetes</taxon>
        <taxon>Streptosporangiales</taxon>
        <taxon>Streptosporangiaceae</taxon>
        <taxon>Planotetraspora</taxon>
    </lineage>
</organism>
<evidence type="ECO:0000259" key="6">
    <source>
        <dbReference type="PROSITE" id="PS50977"/>
    </source>
</evidence>
<keyword evidence="2 4" id="KW-0238">DNA-binding</keyword>
<dbReference type="Pfam" id="PF17754">
    <property type="entry name" value="TetR_C_14"/>
    <property type="match status" value="1"/>
</dbReference>
<dbReference type="RefSeq" id="WP_203958524.1">
    <property type="nucleotide sequence ID" value="NZ_BOOO01000056.1"/>
</dbReference>
<evidence type="ECO:0000256" key="2">
    <source>
        <dbReference type="ARBA" id="ARBA00023125"/>
    </source>
</evidence>
<evidence type="ECO:0000256" key="1">
    <source>
        <dbReference type="ARBA" id="ARBA00023015"/>
    </source>
</evidence>
<reference evidence="7 8" key="1">
    <citation type="submission" date="2021-01" db="EMBL/GenBank/DDBJ databases">
        <title>Whole genome shotgun sequence of Planotetraspora mira NBRC 15435.</title>
        <authorList>
            <person name="Komaki H."/>
            <person name="Tamura T."/>
        </authorList>
    </citation>
    <scope>NUCLEOTIDE SEQUENCE [LARGE SCALE GENOMIC DNA]</scope>
    <source>
        <strain evidence="7 8">NBRC 15435</strain>
    </source>
</reference>
<dbReference type="InterPro" id="IPR023772">
    <property type="entry name" value="DNA-bd_HTH_TetR-type_CS"/>
</dbReference>
<dbReference type="PROSITE" id="PS50977">
    <property type="entry name" value="HTH_TETR_2"/>
    <property type="match status" value="1"/>
</dbReference>
<dbReference type="GO" id="GO:0000976">
    <property type="term" value="F:transcription cis-regulatory region binding"/>
    <property type="evidence" value="ECO:0007669"/>
    <property type="project" value="TreeGrafter"/>
</dbReference>
<dbReference type="PANTHER" id="PTHR30055">
    <property type="entry name" value="HTH-TYPE TRANSCRIPTIONAL REGULATOR RUTR"/>
    <property type="match status" value="1"/>
</dbReference>
<dbReference type="AlphaFoldDB" id="A0A8J3XBM4"/>
<dbReference type="Gene3D" id="1.10.10.60">
    <property type="entry name" value="Homeodomain-like"/>
    <property type="match status" value="1"/>
</dbReference>
<feature type="domain" description="HTH tetR-type" evidence="6">
    <location>
        <begin position="14"/>
        <end position="74"/>
    </location>
</feature>
<name>A0A8J3XBM4_9ACTN</name>